<dbReference type="Pfam" id="PF00288">
    <property type="entry name" value="GHMP_kinases_N"/>
    <property type="match status" value="1"/>
</dbReference>
<evidence type="ECO:0000256" key="7">
    <source>
        <dbReference type="HAMAP-Rule" id="MF_00384"/>
    </source>
</evidence>
<dbReference type="PANTHER" id="PTHR20861">
    <property type="entry name" value="HOMOSERINE/4-DIPHOSPHOCYTIDYL-2-C-METHYL-D-ERYTHRITOL KINASE"/>
    <property type="match status" value="1"/>
</dbReference>
<evidence type="ECO:0000256" key="6">
    <source>
        <dbReference type="ARBA" id="ARBA00022840"/>
    </source>
</evidence>
<dbReference type="SUPFAM" id="SSF54211">
    <property type="entry name" value="Ribosomal protein S5 domain 2-like"/>
    <property type="match status" value="1"/>
</dbReference>
<evidence type="ECO:0000313" key="12">
    <source>
        <dbReference type="Proteomes" id="UP000184474"/>
    </source>
</evidence>
<dbReference type="PANTHER" id="PTHR20861:SF1">
    <property type="entry name" value="HOMOSERINE KINASE"/>
    <property type="match status" value="1"/>
</dbReference>
<evidence type="ECO:0000256" key="3">
    <source>
        <dbReference type="ARBA" id="ARBA00022697"/>
    </source>
</evidence>
<dbReference type="InterPro" id="IPR014721">
    <property type="entry name" value="Ribsml_uS5_D2-typ_fold_subgr"/>
</dbReference>
<dbReference type="Proteomes" id="UP000184474">
    <property type="component" value="Unassembled WGS sequence"/>
</dbReference>
<organism evidence="11 12">
    <name type="scientific">Reichenbachiella agariperforans</name>
    <dbReference type="NCBI Taxonomy" id="156994"/>
    <lineage>
        <taxon>Bacteria</taxon>
        <taxon>Pseudomonadati</taxon>
        <taxon>Bacteroidota</taxon>
        <taxon>Cytophagia</taxon>
        <taxon>Cytophagales</taxon>
        <taxon>Reichenbachiellaceae</taxon>
        <taxon>Reichenbachiella</taxon>
    </lineage>
</organism>
<comment type="pathway">
    <text evidence="7">Amino-acid biosynthesis; L-threonine biosynthesis; L-threonine from L-aspartate: step 4/5.</text>
</comment>
<keyword evidence="4 7" id="KW-0547">Nucleotide-binding</keyword>
<evidence type="ECO:0000259" key="9">
    <source>
        <dbReference type="Pfam" id="PF00288"/>
    </source>
</evidence>
<dbReference type="InterPro" id="IPR020568">
    <property type="entry name" value="Ribosomal_Su5_D2-typ_SF"/>
</dbReference>
<dbReference type="Pfam" id="PF08544">
    <property type="entry name" value="GHMP_kinases_C"/>
    <property type="match status" value="1"/>
</dbReference>
<dbReference type="InterPro" id="IPR000870">
    <property type="entry name" value="Homoserine_kinase"/>
</dbReference>
<proteinExistence type="inferred from homology"/>
<dbReference type="RefSeq" id="WP_073122614.1">
    <property type="nucleotide sequence ID" value="NZ_FRAA01000004.1"/>
</dbReference>
<dbReference type="InterPro" id="IPR036554">
    <property type="entry name" value="GHMP_kinase_C_sf"/>
</dbReference>
<name>A0A1M6R3P4_REIAG</name>
<keyword evidence="6 7" id="KW-0067">ATP-binding</keyword>
<dbReference type="HAMAP" id="MF_00384">
    <property type="entry name" value="Homoser_kinase"/>
    <property type="match status" value="1"/>
</dbReference>
<keyword evidence="2 7" id="KW-0808">Transferase</keyword>
<keyword evidence="1 7" id="KW-0028">Amino-acid biosynthesis</keyword>
<comment type="function">
    <text evidence="7">Catalyzes the ATP-dependent phosphorylation of L-homoserine to L-homoserine phosphate.</text>
</comment>
<comment type="catalytic activity">
    <reaction evidence="7">
        <text>L-homoserine + ATP = O-phospho-L-homoserine + ADP + H(+)</text>
        <dbReference type="Rhea" id="RHEA:13985"/>
        <dbReference type="ChEBI" id="CHEBI:15378"/>
        <dbReference type="ChEBI" id="CHEBI:30616"/>
        <dbReference type="ChEBI" id="CHEBI:57476"/>
        <dbReference type="ChEBI" id="CHEBI:57590"/>
        <dbReference type="ChEBI" id="CHEBI:456216"/>
        <dbReference type="EC" id="2.7.1.39"/>
    </reaction>
</comment>
<dbReference type="GO" id="GO:0004413">
    <property type="term" value="F:homoserine kinase activity"/>
    <property type="evidence" value="ECO:0007669"/>
    <property type="project" value="UniProtKB-UniRule"/>
</dbReference>
<keyword evidence="5 7" id="KW-0418">Kinase</keyword>
<accession>A0A1M6R3P4</accession>
<dbReference type="Gene3D" id="3.30.230.10">
    <property type="match status" value="1"/>
</dbReference>
<evidence type="ECO:0000256" key="4">
    <source>
        <dbReference type="ARBA" id="ARBA00022741"/>
    </source>
</evidence>
<comment type="caution">
    <text evidence="7">Lacks conserved residue(s) required for the propagation of feature annotation.</text>
</comment>
<gene>
    <name evidence="7" type="primary">thrB</name>
    <name evidence="11" type="ORF">SAMN04488028_10428</name>
</gene>
<dbReference type="SUPFAM" id="SSF55060">
    <property type="entry name" value="GHMP Kinase, C-terminal domain"/>
    <property type="match status" value="1"/>
</dbReference>
<keyword evidence="12" id="KW-1185">Reference proteome</keyword>
<feature type="domain" description="GHMP kinase C-terminal" evidence="10">
    <location>
        <begin position="209"/>
        <end position="285"/>
    </location>
</feature>
<dbReference type="GO" id="GO:0005737">
    <property type="term" value="C:cytoplasm"/>
    <property type="evidence" value="ECO:0007669"/>
    <property type="project" value="UniProtKB-SubCell"/>
</dbReference>
<dbReference type="PIRSF" id="PIRSF000676">
    <property type="entry name" value="Homoser_kin"/>
    <property type="match status" value="1"/>
</dbReference>
<dbReference type="STRING" id="156994.SAMN04488028_10428"/>
<evidence type="ECO:0000313" key="11">
    <source>
        <dbReference type="EMBL" id="SHK27053.1"/>
    </source>
</evidence>
<dbReference type="NCBIfam" id="NF002288">
    <property type="entry name" value="PRK01212.1-4"/>
    <property type="match status" value="1"/>
</dbReference>
<evidence type="ECO:0000256" key="8">
    <source>
        <dbReference type="NCBIfam" id="TIGR00191"/>
    </source>
</evidence>
<dbReference type="EMBL" id="FRAA01000004">
    <property type="protein sequence ID" value="SHK27053.1"/>
    <property type="molecule type" value="Genomic_DNA"/>
</dbReference>
<reference evidence="12" key="1">
    <citation type="submission" date="2016-11" db="EMBL/GenBank/DDBJ databases">
        <authorList>
            <person name="Varghese N."/>
            <person name="Submissions S."/>
        </authorList>
    </citation>
    <scope>NUCLEOTIDE SEQUENCE [LARGE SCALE GENOMIC DNA]</scope>
    <source>
        <strain evidence="12">DSM 26134</strain>
    </source>
</reference>
<keyword evidence="3 7" id="KW-0791">Threonine biosynthesis</keyword>
<dbReference type="InterPro" id="IPR006204">
    <property type="entry name" value="GHMP_kinase_N_dom"/>
</dbReference>
<evidence type="ECO:0000259" key="10">
    <source>
        <dbReference type="Pfam" id="PF08544"/>
    </source>
</evidence>
<dbReference type="PRINTS" id="PR00958">
    <property type="entry name" value="HOMSERKINASE"/>
</dbReference>
<dbReference type="Gene3D" id="3.30.70.890">
    <property type="entry name" value="GHMP kinase, C-terminal domain"/>
    <property type="match status" value="1"/>
</dbReference>
<dbReference type="InterPro" id="IPR013750">
    <property type="entry name" value="GHMP_kinase_C_dom"/>
</dbReference>
<evidence type="ECO:0000256" key="5">
    <source>
        <dbReference type="ARBA" id="ARBA00022777"/>
    </source>
</evidence>
<sequence>MSNSIKVFSPSTVANVGCGYDVLGFALDGIGEEMVVTELSDDKMVILENDKFDLPLKPDKNVASVAAQALLDAAGIKKGYSFAFDKQIHPGSGMGTSASSSAGAVFAVNELIGRPFNTHQLVEFAMEGERMLSGKAHADNVAPNLLGGFTLVRAYGPLDVLQLPTPDNMYVAIVHPQVVVKTTDAKRMLKQTVKLDQAVAQWGNVGGLVSGLYESDFGLIGRSMEDHIVEPVRKLLIPLYDEVKAKALEEGAIGCSIAGSGPSIFAFAEGKATAEKIKASMQAIYDEVGILAYTYLSKIGTEGVRVL</sequence>
<comment type="similarity">
    <text evidence="7">Belongs to the GHMP kinase family. Homoserine kinase subfamily.</text>
</comment>
<dbReference type="GO" id="GO:0005524">
    <property type="term" value="F:ATP binding"/>
    <property type="evidence" value="ECO:0007669"/>
    <property type="project" value="UniProtKB-UniRule"/>
</dbReference>
<evidence type="ECO:0000256" key="1">
    <source>
        <dbReference type="ARBA" id="ARBA00022605"/>
    </source>
</evidence>
<evidence type="ECO:0000256" key="2">
    <source>
        <dbReference type="ARBA" id="ARBA00022679"/>
    </source>
</evidence>
<dbReference type="EC" id="2.7.1.39" evidence="7 8"/>
<feature type="domain" description="GHMP kinase N-terminal" evidence="9">
    <location>
        <begin position="63"/>
        <end position="148"/>
    </location>
</feature>
<dbReference type="NCBIfam" id="TIGR00191">
    <property type="entry name" value="thrB"/>
    <property type="match status" value="1"/>
</dbReference>
<keyword evidence="7" id="KW-0963">Cytoplasm</keyword>
<dbReference type="AlphaFoldDB" id="A0A1M6R3P4"/>
<dbReference type="UniPathway" id="UPA00050">
    <property type="reaction ID" value="UER00064"/>
</dbReference>
<comment type="subcellular location">
    <subcellularLocation>
        <location evidence="7">Cytoplasm</location>
    </subcellularLocation>
</comment>
<protein>
    <recommendedName>
        <fullName evidence="7 8">Homoserine kinase</fullName>
        <shortName evidence="7">HK</shortName>
        <shortName evidence="7">HSK</shortName>
        <ecNumber evidence="7 8">2.7.1.39</ecNumber>
    </recommendedName>
</protein>
<dbReference type="GO" id="GO:0009088">
    <property type="term" value="P:threonine biosynthetic process"/>
    <property type="evidence" value="ECO:0007669"/>
    <property type="project" value="UniProtKB-UniRule"/>
</dbReference>